<organism evidence="2 3">
    <name type="scientific">Pleurodeles waltl</name>
    <name type="common">Iberian ribbed newt</name>
    <dbReference type="NCBI Taxonomy" id="8319"/>
    <lineage>
        <taxon>Eukaryota</taxon>
        <taxon>Metazoa</taxon>
        <taxon>Chordata</taxon>
        <taxon>Craniata</taxon>
        <taxon>Vertebrata</taxon>
        <taxon>Euteleostomi</taxon>
        <taxon>Amphibia</taxon>
        <taxon>Batrachia</taxon>
        <taxon>Caudata</taxon>
        <taxon>Salamandroidea</taxon>
        <taxon>Salamandridae</taxon>
        <taxon>Pleurodelinae</taxon>
        <taxon>Pleurodeles</taxon>
    </lineage>
</organism>
<sequence length="255" mass="27625">MTGTWLCVPRFFGPEAGWRAAGAVLWCRAVLEQCRAWKGAARIPFRGNSGSSYTSGFPSEAIRKVRPEVIKLTPGQVRAVVEVTTSQSEDAFGEGRGRVDNSTVALSQAIGGSKEGAGMEKSFPPPLLGKEQMAPPQVQSSTSVALELQDPLPRVMVEESSQAVPAPSLSLSSSLEALILSISEDVKKGFANSEVNQGEIRELCAVLERKIDGVMKRTQALEEAMGGMKEELAQHKGTRRKRHGRQKERDNNVVH</sequence>
<dbReference type="EMBL" id="JANPWB010000002">
    <property type="protein sequence ID" value="KAJ1205491.1"/>
    <property type="molecule type" value="Genomic_DNA"/>
</dbReference>
<feature type="region of interest" description="Disordered" evidence="1">
    <location>
        <begin position="227"/>
        <end position="255"/>
    </location>
</feature>
<feature type="compositionally biased region" description="Basic residues" evidence="1">
    <location>
        <begin position="236"/>
        <end position="246"/>
    </location>
</feature>
<accession>A0AAV7VXN8</accession>
<protein>
    <submittedName>
        <fullName evidence="2">Uncharacterized protein</fullName>
    </submittedName>
</protein>
<proteinExistence type="predicted"/>
<evidence type="ECO:0000256" key="1">
    <source>
        <dbReference type="SAM" id="MobiDB-lite"/>
    </source>
</evidence>
<evidence type="ECO:0000313" key="2">
    <source>
        <dbReference type="EMBL" id="KAJ1205491.1"/>
    </source>
</evidence>
<name>A0AAV7VXN8_PLEWA</name>
<evidence type="ECO:0000313" key="3">
    <source>
        <dbReference type="Proteomes" id="UP001066276"/>
    </source>
</evidence>
<dbReference type="Proteomes" id="UP001066276">
    <property type="component" value="Chromosome 1_2"/>
</dbReference>
<reference evidence="2" key="1">
    <citation type="journal article" date="2022" name="bioRxiv">
        <title>Sequencing and chromosome-scale assembly of the giantPleurodeles waltlgenome.</title>
        <authorList>
            <person name="Brown T."/>
            <person name="Elewa A."/>
            <person name="Iarovenko S."/>
            <person name="Subramanian E."/>
            <person name="Araus A.J."/>
            <person name="Petzold A."/>
            <person name="Susuki M."/>
            <person name="Suzuki K.-i.T."/>
            <person name="Hayashi T."/>
            <person name="Toyoda A."/>
            <person name="Oliveira C."/>
            <person name="Osipova E."/>
            <person name="Leigh N.D."/>
            <person name="Simon A."/>
            <person name="Yun M.H."/>
        </authorList>
    </citation>
    <scope>NUCLEOTIDE SEQUENCE</scope>
    <source>
        <strain evidence="2">20211129_DDA</strain>
        <tissue evidence="2">Liver</tissue>
    </source>
</reference>
<keyword evidence="3" id="KW-1185">Reference proteome</keyword>
<dbReference type="AlphaFoldDB" id="A0AAV7VXN8"/>
<comment type="caution">
    <text evidence="2">The sequence shown here is derived from an EMBL/GenBank/DDBJ whole genome shotgun (WGS) entry which is preliminary data.</text>
</comment>
<gene>
    <name evidence="2" type="ORF">NDU88_000925</name>
</gene>